<dbReference type="GO" id="GO:0006935">
    <property type="term" value="P:chemotaxis"/>
    <property type="evidence" value="ECO:0007669"/>
    <property type="project" value="UniProtKB-UniRule"/>
</dbReference>
<protein>
    <recommendedName>
        <fullName evidence="3">Protein-glutamate methylesterase/protein-glutamine glutaminase</fullName>
        <ecNumber evidence="3">3.1.1.61</ecNumber>
        <ecNumber evidence="3">3.5.1.44</ecNumber>
    </recommendedName>
</protein>
<comment type="similarity">
    <text evidence="3">Belongs to the CheB family.</text>
</comment>
<dbReference type="SMART" id="SM00448">
    <property type="entry name" value="REC"/>
    <property type="match status" value="1"/>
</dbReference>
<evidence type="ECO:0000313" key="8">
    <source>
        <dbReference type="EMBL" id="KAA0893352.1"/>
    </source>
</evidence>
<keyword evidence="3 5" id="KW-0597">Phosphoprotein</keyword>
<evidence type="ECO:0000256" key="5">
    <source>
        <dbReference type="PROSITE-ProRule" id="PRU00169"/>
    </source>
</evidence>
<dbReference type="PROSITE" id="PS50122">
    <property type="entry name" value="CHEB"/>
    <property type="match status" value="1"/>
</dbReference>
<dbReference type="CDD" id="cd16432">
    <property type="entry name" value="CheB_Rec"/>
    <property type="match status" value="1"/>
</dbReference>
<dbReference type="InterPro" id="IPR000673">
    <property type="entry name" value="Sig_transdc_resp-reg_Me-estase"/>
</dbReference>
<dbReference type="EC" id="3.1.1.61" evidence="3"/>
<evidence type="ECO:0000256" key="2">
    <source>
        <dbReference type="ARBA" id="ARBA00048267"/>
    </source>
</evidence>
<feature type="domain" description="CheB-type methylesterase" evidence="7">
    <location>
        <begin position="170"/>
        <end position="363"/>
    </location>
</feature>
<keyword evidence="3 4" id="KW-0145">Chemotaxis</keyword>
<accession>A0A5A9XJK4</accession>
<dbReference type="Proteomes" id="UP000324298">
    <property type="component" value="Unassembled WGS sequence"/>
</dbReference>
<comment type="subcellular location">
    <subcellularLocation>
        <location evidence="3">Cytoplasm</location>
    </subcellularLocation>
</comment>
<dbReference type="SUPFAM" id="SSF52738">
    <property type="entry name" value="Methylesterase CheB, C-terminal domain"/>
    <property type="match status" value="1"/>
</dbReference>
<dbReference type="EC" id="3.5.1.44" evidence="3"/>
<evidence type="ECO:0000313" key="9">
    <source>
        <dbReference type="Proteomes" id="UP000324298"/>
    </source>
</evidence>
<comment type="function">
    <text evidence="3">Involved in chemotaxis. Part of a chemotaxis signal transduction system that modulates chemotaxis in response to various stimuli. Catalyzes the demethylation of specific methylglutamate residues introduced into the chemoreceptors (methyl-accepting chemotaxis proteins or MCP) by CheR. Also mediates the irreversible deamidation of specific glutamine residues to glutamic acid.</text>
</comment>
<feature type="active site" evidence="3 4">
    <location>
        <position position="307"/>
    </location>
</feature>
<dbReference type="SUPFAM" id="SSF52172">
    <property type="entry name" value="CheY-like"/>
    <property type="match status" value="1"/>
</dbReference>
<dbReference type="PIRSF" id="PIRSF000876">
    <property type="entry name" value="RR_chemtxs_CheB"/>
    <property type="match status" value="1"/>
</dbReference>
<dbReference type="InterPro" id="IPR008248">
    <property type="entry name" value="CheB-like"/>
</dbReference>
<evidence type="ECO:0000256" key="4">
    <source>
        <dbReference type="PROSITE-ProRule" id="PRU00050"/>
    </source>
</evidence>
<dbReference type="HAMAP" id="MF_00099">
    <property type="entry name" value="CheB_chemtxs"/>
    <property type="match status" value="1"/>
</dbReference>
<comment type="domain">
    <text evidence="3">Contains a C-terminal catalytic domain, and an N-terminal region which modulates catalytic activity.</text>
</comment>
<comment type="catalytic activity">
    <reaction evidence="3">
        <text>L-glutaminyl-[protein] + H2O = L-glutamyl-[protein] + NH4(+)</text>
        <dbReference type="Rhea" id="RHEA:16441"/>
        <dbReference type="Rhea" id="RHEA-COMP:10207"/>
        <dbReference type="Rhea" id="RHEA-COMP:10208"/>
        <dbReference type="ChEBI" id="CHEBI:15377"/>
        <dbReference type="ChEBI" id="CHEBI:28938"/>
        <dbReference type="ChEBI" id="CHEBI:29973"/>
        <dbReference type="ChEBI" id="CHEBI:30011"/>
        <dbReference type="EC" id="3.5.1.44"/>
    </reaction>
</comment>
<dbReference type="GO" id="GO:0005737">
    <property type="term" value="C:cytoplasm"/>
    <property type="evidence" value="ECO:0007669"/>
    <property type="project" value="UniProtKB-SubCell"/>
</dbReference>
<dbReference type="RefSeq" id="WP_149306668.1">
    <property type="nucleotide sequence ID" value="NZ_SRSD01000003.1"/>
</dbReference>
<dbReference type="PROSITE" id="PS50110">
    <property type="entry name" value="RESPONSE_REGULATORY"/>
    <property type="match status" value="1"/>
</dbReference>
<dbReference type="InterPro" id="IPR011006">
    <property type="entry name" value="CheY-like_superfamily"/>
</dbReference>
<dbReference type="GO" id="GO:0008984">
    <property type="term" value="F:protein-glutamate methylesterase activity"/>
    <property type="evidence" value="ECO:0007669"/>
    <property type="project" value="UniProtKB-UniRule"/>
</dbReference>
<dbReference type="InterPro" id="IPR001789">
    <property type="entry name" value="Sig_transdc_resp-reg_receiver"/>
</dbReference>
<dbReference type="Pfam" id="PF01339">
    <property type="entry name" value="CheB_methylest"/>
    <property type="match status" value="1"/>
</dbReference>
<reference evidence="8 9" key="1">
    <citation type="submission" date="2019-04" db="EMBL/GenBank/DDBJ databases">
        <title>Geobacter ruber sp. nov., ferric-reducing bacteria isolated from paddy soil.</title>
        <authorList>
            <person name="Xu Z."/>
            <person name="Masuda Y."/>
            <person name="Itoh H."/>
            <person name="Senoo K."/>
        </authorList>
    </citation>
    <scope>NUCLEOTIDE SEQUENCE [LARGE SCALE GENOMIC DNA]</scope>
    <source>
        <strain evidence="8 9">Red88</strain>
    </source>
</reference>
<dbReference type="PANTHER" id="PTHR42872:SF3">
    <property type="entry name" value="PROTEIN-GLUTAMATE METHYLESTERASE_PROTEIN-GLUTAMINE GLUTAMINASE 1"/>
    <property type="match status" value="1"/>
</dbReference>
<proteinExistence type="inferred from homology"/>
<comment type="catalytic activity">
    <reaction evidence="2 3">
        <text>[protein]-L-glutamate 5-O-methyl ester + H2O = L-glutamyl-[protein] + methanol + H(+)</text>
        <dbReference type="Rhea" id="RHEA:23236"/>
        <dbReference type="Rhea" id="RHEA-COMP:10208"/>
        <dbReference type="Rhea" id="RHEA-COMP:10311"/>
        <dbReference type="ChEBI" id="CHEBI:15377"/>
        <dbReference type="ChEBI" id="CHEBI:15378"/>
        <dbReference type="ChEBI" id="CHEBI:17790"/>
        <dbReference type="ChEBI" id="CHEBI:29973"/>
        <dbReference type="ChEBI" id="CHEBI:82795"/>
        <dbReference type="EC" id="3.1.1.61"/>
    </reaction>
</comment>
<dbReference type="OrthoDB" id="9793421at2"/>
<name>A0A5A9XJK4_9BACT</name>
<keyword evidence="1 3" id="KW-0378">Hydrolase</keyword>
<feature type="active site" evidence="3 4">
    <location>
        <position position="182"/>
    </location>
</feature>
<feature type="domain" description="Response regulatory" evidence="6">
    <location>
        <begin position="10"/>
        <end position="127"/>
    </location>
</feature>
<keyword evidence="3" id="KW-0963">Cytoplasm</keyword>
<dbReference type="Pfam" id="PF00072">
    <property type="entry name" value="Response_reg"/>
    <property type="match status" value="1"/>
</dbReference>
<feature type="active site" evidence="3 4">
    <location>
        <position position="209"/>
    </location>
</feature>
<keyword evidence="9" id="KW-1185">Reference proteome</keyword>
<dbReference type="GO" id="GO:0050568">
    <property type="term" value="F:protein-glutamine glutaminase activity"/>
    <property type="evidence" value="ECO:0007669"/>
    <property type="project" value="UniProtKB-UniRule"/>
</dbReference>
<dbReference type="PANTHER" id="PTHR42872">
    <property type="entry name" value="PROTEIN-GLUTAMATE METHYLESTERASE/PROTEIN-GLUTAMINE GLUTAMINASE"/>
    <property type="match status" value="1"/>
</dbReference>
<comment type="caution">
    <text evidence="8">The sequence shown here is derived from an EMBL/GenBank/DDBJ whole genome shotgun (WGS) entry which is preliminary data.</text>
</comment>
<dbReference type="Gene3D" id="3.40.50.2300">
    <property type="match status" value="1"/>
</dbReference>
<organism evidence="8 9">
    <name type="scientific">Oryzomonas rubra</name>
    <dbReference type="NCBI Taxonomy" id="2509454"/>
    <lineage>
        <taxon>Bacteria</taxon>
        <taxon>Pseudomonadati</taxon>
        <taxon>Thermodesulfobacteriota</taxon>
        <taxon>Desulfuromonadia</taxon>
        <taxon>Geobacterales</taxon>
        <taxon>Geobacteraceae</taxon>
        <taxon>Oryzomonas</taxon>
    </lineage>
</organism>
<dbReference type="Gene3D" id="3.40.50.180">
    <property type="entry name" value="Methylesterase CheB, C-terminal domain"/>
    <property type="match status" value="1"/>
</dbReference>
<evidence type="ECO:0000256" key="1">
    <source>
        <dbReference type="ARBA" id="ARBA00022801"/>
    </source>
</evidence>
<dbReference type="NCBIfam" id="NF001965">
    <property type="entry name" value="PRK00742.1"/>
    <property type="match status" value="1"/>
</dbReference>
<dbReference type="AlphaFoldDB" id="A0A5A9XJK4"/>
<gene>
    <name evidence="3" type="primary">cheB</name>
    <name evidence="8" type="ORF">ET418_05935</name>
</gene>
<dbReference type="GO" id="GO:0000156">
    <property type="term" value="F:phosphorelay response regulator activity"/>
    <property type="evidence" value="ECO:0007669"/>
    <property type="project" value="InterPro"/>
</dbReference>
<dbReference type="EMBL" id="SRSD01000003">
    <property type="protein sequence ID" value="KAA0893352.1"/>
    <property type="molecule type" value="Genomic_DNA"/>
</dbReference>
<evidence type="ECO:0000256" key="3">
    <source>
        <dbReference type="HAMAP-Rule" id="MF_00099"/>
    </source>
</evidence>
<dbReference type="CDD" id="cd17541">
    <property type="entry name" value="REC_CheB-like"/>
    <property type="match status" value="1"/>
</dbReference>
<comment type="PTM">
    <text evidence="3">Phosphorylated by CheA. Phosphorylation of the N-terminal regulatory domain activates the methylesterase activity.</text>
</comment>
<evidence type="ECO:0000259" key="7">
    <source>
        <dbReference type="PROSITE" id="PS50122"/>
    </source>
</evidence>
<sequence>MLTSRSGKIRVLIVDDSSFMRMAIRSVLSKDPSFDIVGTAADGMEGVEKAIALKPDVITMDVEMPRMDGIAALRQIMAKAPTRVLMVSTLTNEGAKATFEALDAGAIDYIPKNVTDSAEAQHIFREELLRKVREAGKSHVGRIAASSPVRPAGVTPVAAPPTRPTASRFTGKKINYVGIGASTGGPVALQEVLSRIPVNFPYGIIVGIHMPKAFTGPYADRLNAKCSMTIREAVDGDVLKPGLALVAPGGMHTTLVRRGTSVVVKTVPTSAYPQYVYIPSVDLMISSMAEATNGSMLGVILTGMGNDGFKGMQLLKSKGGLTIAQDEATSTIYGMPRACVEGGVADEVLPLGQIGFEISKFMG</sequence>
<feature type="modified residue" description="4-aspartylphosphate" evidence="3 5">
    <location>
        <position position="61"/>
    </location>
</feature>
<dbReference type="InterPro" id="IPR035909">
    <property type="entry name" value="CheB_C"/>
</dbReference>
<evidence type="ECO:0000259" key="6">
    <source>
        <dbReference type="PROSITE" id="PS50110"/>
    </source>
</evidence>